<feature type="domain" description="Tyr recombinase" evidence="5">
    <location>
        <begin position="213"/>
        <end position="379"/>
    </location>
</feature>
<dbReference type="Proteomes" id="UP000030960">
    <property type="component" value="Unassembled WGS sequence"/>
</dbReference>
<evidence type="ECO:0000256" key="2">
    <source>
        <dbReference type="ARBA" id="ARBA00022908"/>
    </source>
</evidence>
<dbReference type="RefSeq" id="WP_082024559.1">
    <property type="nucleotide sequence ID" value="NZ_JSUQ01000004.1"/>
</dbReference>
<keyword evidence="4" id="KW-0233">DNA recombination</keyword>
<sequence length="402" mass="44992">MASLNVAEDVAEMPNHNLTTRPAIAKIKHAPGNTIMYSDPSVKPDPDARGIRLAVGATKKTWVLSKRIDGKVRSVTLGAWPDLPTVYAARDVAKEKMAAITTRTDDRSTGILTLRDAMDSHIEQSDASELTKTYYREQIDRHLSKLFDRPIDELTLPDLERALAPYVDANGKPTSTQQHLRQIIGTAFKRASVVRRIPNVADALKKVKYRARNNKVKFDVDDAWPALDLIDAKKQKNLIIGTAWEVMLFTGLRAKNVIELRWEDIDLDSARLRVAELKNGTEGAFPIADRVVEALRALPQHSEWVFPQYDTAKHIYHPQQLKGDGVRMTPHDARRLFTTAARRLRLPSYIIDQLRGDVEKGVQDIYDQGSMSHADANAIAKRIEVECGAVPASNVVQMGGRR</sequence>
<dbReference type="GO" id="GO:0003677">
    <property type="term" value="F:DNA binding"/>
    <property type="evidence" value="ECO:0007669"/>
    <property type="project" value="UniProtKB-KW"/>
</dbReference>
<dbReference type="Gene3D" id="1.10.150.130">
    <property type="match status" value="1"/>
</dbReference>
<dbReference type="Gene3D" id="3.30.160.390">
    <property type="entry name" value="Integrase, DNA-binding domain"/>
    <property type="match status" value="1"/>
</dbReference>
<dbReference type="PANTHER" id="PTHR30629:SF2">
    <property type="entry name" value="PROPHAGE INTEGRASE INTS-RELATED"/>
    <property type="match status" value="1"/>
</dbReference>
<dbReference type="PANTHER" id="PTHR30629">
    <property type="entry name" value="PROPHAGE INTEGRASE"/>
    <property type="match status" value="1"/>
</dbReference>
<dbReference type="InterPro" id="IPR050808">
    <property type="entry name" value="Phage_Integrase"/>
</dbReference>
<dbReference type="InterPro" id="IPR002104">
    <property type="entry name" value="Integrase_catalytic"/>
</dbReference>
<dbReference type="SUPFAM" id="SSF56349">
    <property type="entry name" value="DNA breaking-rejoining enzymes"/>
    <property type="match status" value="1"/>
</dbReference>
<dbReference type="Pfam" id="PF13356">
    <property type="entry name" value="Arm-DNA-bind_3"/>
    <property type="match status" value="1"/>
</dbReference>
<evidence type="ECO:0000256" key="3">
    <source>
        <dbReference type="ARBA" id="ARBA00023125"/>
    </source>
</evidence>
<comment type="caution">
    <text evidence="6">The sequence shown here is derived from an EMBL/GenBank/DDBJ whole genome shotgun (WGS) entry which is preliminary data.</text>
</comment>
<comment type="similarity">
    <text evidence="1">Belongs to the 'phage' integrase family.</text>
</comment>
<evidence type="ECO:0000256" key="4">
    <source>
        <dbReference type="ARBA" id="ARBA00023172"/>
    </source>
</evidence>
<dbReference type="InterPro" id="IPR011010">
    <property type="entry name" value="DNA_brk_join_enz"/>
</dbReference>
<evidence type="ECO:0000256" key="1">
    <source>
        <dbReference type="ARBA" id="ARBA00008857"/>
    </source>
</evidence>
<evidence type="ECO:0000259" key="5">
    <source>
        <dbReference type="PROSITE" id="PS51898"/>
    </source>
</evidence>
<dbReference type="AlphaFoldDB" id="A0A0B3S192"/>
<reference evidence="6 7" key="1">
    <citation type="submission" date="2014-10" db="EMBL/GenBank/DDBJ databases">
        <title>Genome sequence of Ponticoccus sp. strain UMTAT08 isolated from clonal culture of toxic dinoflagellate Alexandrium tamiyavanichii.</title>
        <authorList>
            <person name="Gan H.Y."/>
            <person name="Muhd D.-D."/>
            <person name="Mohd Noor M.E."/>
            <person name="Yeong Y.S."/>
            <person name="Usup G."/>
        </authorList>
    </citation>
    <scope>NUCLEOTIDE SEQUENCE [LARGE SCALE GENOMIC DNA]</scope>
    <source>
        <strain evidence="6 7">UMTAT08</strain>
    </source>
</reference>
<keyword evidence="3" id="KW-0238">DNA-binding</keyword>
<dbReference type="GO" id="GO:0006310">
    <property type="term" value="P:DNA recombination"/>
    <property type="evidence" value="ECO:0007669"/>
    <property type="project" value="UniProtKB-KW"/>
</dbReference>
<dbReference type="Pfam" id="PF00589">
    <property type="entry name" value="Phage_integrase"/>
    <property type="match status" value="1"/>
</dbReference>
<dbReference type="Gene3D" id="1.10.443.10">
    <property type="entry name" value="Intergrase catalytic core"/>
    <property type="match status" value="1"/>
</dbReference>
<keyword evidence="2" id="KW-0229">DNA integration</keyword>
<organism evidence="6 7">
    <name type="scientific">Mameliella alba</name>
    <dbReference type="NCBI Taxonomy" id="561184"/>
    <lineage>
        <taxon>Bacteria</taxon>
        <taxon>Pseudomonadati</taxon>
        <taxon>Pseudomonadota</taxon>
        <taxon>Alphaproteobacteria</taxon>
        <taxon>Rhodobacterales</taxon>
        <taxon>Roseobacteraceae</taxon>
        <taxon>Mameliella</taxon>
    </lineage>
</organism>
<dbReference type="InterPro" id="IPR010998">
    <property type="entry name" value="Integrase_recombinase_N"/>
</dbReference>
<dbReference type="GO" id="GO:0015074">
    <property type="term" value="P:DNA integration"/>
    <property type="evidence" value="ECO:0007669"/>
    <property type="project" value="UniProtKB-KW"/>
</dbReference>
<dbReference type="OrthoDB" id="9795573at2"/>
<gene>
    <name evidence="6" type="ORF">OA50_01320</name>
</gene>
<name>A0A0B3S192_9RHOB</name>
<evidence type="ECO:0000313" key="7">
    <source>
        <dbReference type="Proteomes" id="UP000030960"/>
    </source>
</evidence>
<proteinExistence type="inferred from homology"/>
<evidence type="ECO:0000313" key="6">
    <source>
        <dbReference type="EMBL" id="KHQ54092.1"/>
    </source>
</evidence>
<dbReference type="PROSITE" id="PS51898">
    <property type="entry name" value="TYR_RECOMBINASE"/>
    <property type="match status" value="1"/>
</dbReference>
<protein>
    <submittedName>
        <fullName evidence="6">Integrase-like protein</fullName>
    </submittedName>
</protein>
<dbReference type="InterPro" id="IPR013762">
    <property type="entry name" value="Integrase-like_cat_sf"/>
</dbReference>
<dbReference type="InterPro" id="IPR025166">
    <property type="entry name" value="Integrase_DNA_bind_dom"/>
</dbReference>
<accession>A0A0B3S192</accession>
<keyword evidence="7" id="KW-1185">Reference proteome</keyword>
<dbReference type="EMBL" id="JSUQ01000004">
    <property type="protein sequence ID" value="KHQ54092.1"/>
    <property type="molecule type" value="Genomic_DNA"/>
</dbReference>
<dbReference type="InterPro" id="IPR038488">
    <property type="entry name" value="Integrase_DNA-bd_sf"/>
</dbReference>